<dbReference type="GO" id="GO:0016020">
    <property type="term" value="C:membrane"/>
    <property type="evidence" value="ECO:0007669"/>
    <property type="project" value="UniProtKB-SubCell"/>
</dbReference>
<dbReference type="InterPro" id="IPR050524">
    <property type="entry name" value="APC_YAT"/>
</dbReference>
<evidence type="ECO:0000256" key="5">
    <source>
        <dbReference type="ARBA" id="ARBA00022989"/>
    </source>
</evidence>
<evidence type="ECO:0000256" key="1">
    <source>
        <dbReference type="ARBA" id="ARBA00004141"/>
    </source>
</evidence>
<evidence type="ECO:0000256" key="6">
    <source>
        <dbReference type="ARBA" id="ARBA00023136"/>
    </source>
</evidence>
<evidence type="ECO:0000313" key="9">
    <source>
        <dbReference type="EMBL" id="KAJ7718428.1"/>
    </source>
</evidence>
<organism evidence="9 10">
    <name type="scientific">Mycena metata</name>
    <dbReference type="NCBI Taxonomy" id="1033252"/>
    <lineage>
        <taxon>Eukaryota</taxon>
        <taxon>Fungi</taxon>
        <taxon>Dikarya</taxon>
        <taxon>Basidiomycota</taxon>
        <taxon>Agaricomycotina</taxon>
        <taxon>Agaricomycetes</taxon>
        <taxon>Agaricomycetidae</taxon>
        <taxon>Agaricales</taxon>
        <taxon>Marasmiineae</taxon>
        <taxon>Mycenaceae</taxon>
        <taxon>Mycena</taxon>
    </lineage>
</organism>
<keyword evidence="10" id="KW-1185">Reference proteome</keyword>
<feature type="transmembrane region" description="Helical" evidence="7">
    <location>
        <begin position="431"/>
        <end position="454"/>
    </location>
</feature>
<keyword evidence="3 7" id="KW-0812">Transmembrane</keyword>
<feature type="transmembrane region" description="Helical" evidence="7">
    <location>
        <begin position="318"/>
        <end position="340"/>
    </location>
</feature>
<dbReference type="Pfam" id="PF00324">
    <property type="entry name" value="AA_permease"/>
    <property type="match status" value="1"/>
</dbReference>
<evidence type="ECO:0000256" key="3">
    <source>
        <dbReference type="ARBA" id="ARBA00022692"/>
    </source>
</evidence>
<keyword evidence="4" id="KW-0029">Amino-acid transport</keyword>
<accession>A0AAD7HDR4</accession>
<feature type="transmembrane region" description="Helical" evidence="7">
    <location>
        <begin position="41"/>
        <end position="59"/>
    </location>
</feature>
<dbReference type="EMBL" id="JARKIB010000265">
    <property type="protein sequence ID" value="KAJ7718428.1"/>
    <property type="molecule type" value="Genomic_DNA"/>
</dbReference>
<keyword evidence="6 7" id="KW-0472">Membrane</keyword>
<gene>
    <name evidence="9" type="ORF">B0H16DRAFT_1609082</name>
</gene>
<feature type="transmembrane region" description="Helical" evidence="7">
    <location>
        <begin position="181"/>
        <end position="200"/>
    </location>
</feature>
<sequence length="507" mass="55320">MASESPVEKAHDIEKDSITSLPLAAPESGEHLTRALSSRQVSMIAIGGSIGTGLFLGTGRALATGGPGSLLLNYSLVGAVVFLVMLCLGEMATEFPLAGSFSTYSARFVDEPFGFSIGWNYAFNDAISTAGDLTAAQLLMEYWIPSGHLVWLPSLFFLAFIVVINLIHVKAYGELEYWLSSLKVISIIIFFFLGIAVNAGGNTSHEYIGAKYWTLDDAPFVGGFGGFASLFVTASFAYGGTESIGITAGERNPTRNVPRVINRVFFRILIFYILTVILIGFDIPYNFPNLSTKSTATSPFTLVFAQAGSKAGGSFMNAVILTSVISAGNHALFAGARVVYGLSAIGQAPRVFLHTNRNGVPWVAVLLVASVSLIFFGASFLPGGAGQIWDWVQNLVGIAWWCIGVSSWRFRRAWVAQGRKIMQGWGAWKGGFDKIAFVSNYIELPLFFLLYVVWRLVKRTRTPSLLDIDIDAGRHVEGPEDMANNEDIDRREHRKWGWAWKIYGLVA</sequence>
<feature type="transmembrane region" description="Helical" evidence="7">
    <location>
        <begin position="220"/>
        <end position="239"/>
    </location>
</feature>
<evidence type="ECO:0000256" key="2">
    <source>
        <dbReference type="ARBA" id="ARBA00022448"/>
    </source>
</evidence>
<reference evidence="9" key="1">
    <citation type="submission" date="2023-03" db="EMBL/GenBank/DDBJ databases">
        <title>Massive genome expansion in bonnet fungi (Mycena s.s.) driven by repeated elements and novel gene families across ecological guilds.</title>
        <authorList>
            <consortium name="Lawrence Berkeley National Laboratory"/>
            <person name="Harder C.B."/>
            <person name="Miyauchi S."/>
            <person name="Viragh M."/>
            <person name="Kuo A."/>
            <person name="Thoen E."/>
            <person name="Andreopoulos B."/>
            <person name="Lu D."/>
            <person name="Skrede I."/>
            <person name="Drula E."/>
            <person name="Henrissat B."/>
            <person name="Morin E."/>
            <person name="Kohler A."/>
            <person name="Barry K."/>
            <person name="LaButti K."/>
            <person name="Morin E."/>
            <person name="Salamov A."/>
            <person name="Lipzen A."/>
            <person name="Mereny Z."/>
            <person name="Hegedus B."/>
            <person name="Baldrian P."/>
            <person name="Stursova M."/>
            <person name="Weitz H."/>
            <person name="Taylor A."/>
            <person name="Grigoriev I.V."/>
            <person name="Nagy L.G."/>
            <person name="Martin F."/>
            <person name="Kauserud H."/>
        </authorList>
    </citation>
    <scope>NUCLEOTIDE SEQUENCE</scope>
    <source>
        <strain evidence="9">CBHHK182m</strain>
    </source>
</reference>
<name>A0AAD7HDR4_9AGAR</name>
<feature type="transmembrane region" description="Helical" evidence="7">
    <location>
        <begin position="149"/>
        <end position="169"/>
    </location>
</feature>
<feature type="domain" description="Amino acid permease/ SLC12A" evidence="8">
    <location>
        <begin position="41"/>
        <end position="421"/>
    </location>
</feature>
<dbReference type="AlphaFoldDB" id="A0AAD7HDR4"/>
<dbReference type="PANTHER" id="PTHR43341">
    <property type="entry name" value="AMINO ACID PERMEASE"/>
    <property type="match status" value="1"/>
</dbReference>
<evidence type="ECO:0000256" key="7">
    <source>
        <dbReference type="SAM" id="Phobius"/>
    </source>
</evidence>
<feature type="transmembrane region" description="Helical" evidence="7">
    <location>
        <begin position="260"/>
        <end position="281"/>
    </location>
</feature>
<evidence type="ECO:0000259" key="8">
    <source>
        <dbReference type="Pfam" id="PF00324"/>
    </source>
</evidence>
<proteinExistence type="predicted"/>
<feature type="transmembrane region" description="Helical" evidence="7">
    <location>
        <begin position="360"/>
        <end position="385"/>
    </location>
</feature>
<dbReference type="PANTHER" id="PTHR43341:SF3">
    <property type="entry name" value="AMINO-ACID PERMEASE PB1C11.02-RELATED"/>
    <property type="match status" value="1"/>
</dbReference>
<feature type="transmembrane region" description="Helical" evidence="7">
    <location>
        <begin position="71"/>
        <end position="92"/>
    </location>
</feature>
<protein>
    <submittedName>
        <fullName evidence="9">Amino acid permease-domain-containing protein</fullName>
    </submittedName>
</protein>
<dbReference type="PROSITE" id="PS00218">
    <property type="entry name" value="AMINO_ACID_PERMEASE_1"/>
    <property type="match status" value="1"/>
</dbReference>
<dbReference type="FunFam" id="1.20.1740.10:FF:000001">
    <property type="entry name" value="Amino acid permease"/>
    <property type="match status" value="1"/>
</dbReference>
<dbReference type="InterPro" id="IPR004841">
    <property type="entry name" value="AA-permease/SLC12A_dom"/>
</dbReference>
<dbReference type="GO" id="GO:0015171">
    <property type="term" value="F:amino acid transmembrane transporter activity"/>
    <property type="evidence" value="ECO:0007669"/>
    <property type="project" value="TreeGrafter"/>
</dbReference>
<evidence type="ECO:0000313" key="10">
    <source>
        <dbReference type="Proteomes" id="UP001215598"/>
    </source>
</evidence>
<comment type="subcellular location">
    <subcellularLocation>
        <location evidence="1">Membrane</location>
        <topology evidence="1">Multi-pass membrane protein</topology>
    </subcellularLocation>
</comment>
<dbReference type="InterPro" id="IPR004840">
    <property type="entry name" value="Amino_acid_permease_CS"/>
</dbReference>
<keyword evidence="2" id="KW-0813">Transport</keyword>
<comment type="caution">
    <text evidence="9">The sequence shown here is derived from an EMBL/GenBank/DDBJ whole genome shotgun (WGS) entry which is preliminary data.</text>
</comment>
<keyword evidence="5 7" id="KW-1133">Transmembrane helix</keyword>
<dbReference type="Gene3D" id="1.20.1740.10">
    <property type="entry name" value="Amino acid/polyamine transporter I"/>
    <property type="match status" value="1"/>
</dbReference>
<evidence type="ECO:0000256" key="4">
    <source>
        <dbReference type="ARBA" id="ARBA00022970"/>
    </source>
</evidence>
<dbReference type="Proteomes" id="UP001215598">
    <property type="component" value="Unassembled WGS sequence"/>
</dbReference>